<accession>A0A4Y7TMT4</accession>
<proteinExistence type="predicted"/>
<evidence type="ECO:0000259" key="2">
    <source>
        <dbReference type="PROSITE" id="PS00036"/>
    </source>
</evidence>
<dbReference type="PANTHER" id="PTHR38116:SF9">
    <property type="entry name" value="BZIP DOMAIN-CONTAINING PROTEIN"/>
    <property type="match status" value="1"/>
</dbReference>
<feature type="compositionally biased region" description="Basic and acidic residues" evidence="1">
    <location>
        <begin position="46"/>
        <end position="56"/>
    </location>
</feature>
<keyword evidence="4" id="KW-1185">Reference proteome</keyword>
<dbReference type="Gene3D" id="1.20.5.170">
    <property type="match status" value="1"/>
</dbReference>
<dbReference type="OrthoDB" id="2245989at2759"/>
<reference evidence="3 4" key="1">
    <citation type="journal article" date="2019" name="Nat. Ecol. Evol.">
        <title>Megaphylogeny resolves global patterns of mushroom evolution.</title>
        <authorList>
            <person name="Varga T."/>
            <person name="Krizsan K."/>
            <person name="Foldi C."/>
            <person name="Dima B."/>
            <person name="Sanchez-Garcia M."/>
            <person name="Sanchez-Ramirez S."/>
            <person name="Szollosi G.J."/>
            <person name="Szarkandi J.G."/>
            <person name="Papp V."/>
            <person name="Albert L."/>
            <person name="Andreopoulos W."/>
            <person name="Angelini C."/>
            <person name="Antonin V."/>
            <person name="Barry K.W."/>
            <person name="Bougher N.L."/>
            <person name="Buchanan P."/>
            <person name="Buyck B."/>
            <person name="Bense V."/>
            <person name="Catcheside P."/>
            <person name="Chovatia M."/>
            <person name="Cooper J."/>
            <person name="Damon W."/>
            <person name="Desjardin D."/>
            <person name="Finy P."/>
            <person name="Geml J."/>
            <person name="Haridas S."/>
            <person name="Hughes K."/>
            <person name="Justo A."/>
            <person name="Karasinski D."/>
            <person name="Kautmanova I."/>
            <person name="Kiss B."/>
            <person name="Kocsube S."/>
            <person name="Kotiranta H."/>
            <person name="LaButti K.M."/>
            <person name="Lechner B.E."/>
            <person name="Liimatainen K."/>
            <person name="Lipzen A."/>
            <person name="Lukacs Z."/>
            <person name="Mihaltcheva S."/>
            <person name="Morgado L.N."/>
            <person name="Niskanen T."/>
            <person name="Noordeloos M.E."/>
            <person name="Ohm R.A."/>
            <person name="Ortiz-Santana B."/>
            <person name="Ovrebo C."/>
            <person name="Racz N."/>
            <person name="Riley R."/>
            <person name="Savchenko A."/>
            <person name="Shiryaev A."/>
            <person name="Soop K."/>
            <person name="Spirin V."/>
            <person name="Szebenyi C."/>
            <person name="Tomsovsky M."/>
            <person name="Tulloss R.E."/>
            <person name="Uehling J."/>
            <person name="Grigoriev I.V."/>
            <person name="Vagvolgyi C."/>
            <person name="Papp T."/>
            <person name="Martin F.M."/>
            <person name="Miettinen O."/>
            <person name="Hibbett D.S."/>
            <person name="Nagy L.G."/>
        </authorList>
    </citation>
    <scope>NUCLEOTIDE SEQUENCE [LARGE SCALE GENOMIC DNA]</scope>
    <source>
        <strain evidence="3 4">FP101781</strain>
    </source>
</reference>
<dbReference type="CDD" id="cd14688">
    <property type="entry name" value="bZIP_YAP"/>
    <property type="match status" value="1"/>
</dbReference>
<dbReference type="GO" id="GO:0003700">
    <property type="term" value="F:DNA-binding transcription factor activity"/>
    <property type="evidence" value="ECO:0007669"/>
    <property type="project" value="InterPro"/>
</dbReference>
<dbReference type="Pfam" id="PF00170">
    <property type="entry name" value="bZIP_1"/>
    <property type="match status" value="1"/>
</dbReference>
<dbReference type="Proteomes" id="UP000298030">
    <property type="component" value="Unassembled WGS sequence"/>
</dbReference>
<sequence>MPGQGSRERSVSESADLDLSDHESGREGSAAPGKPGRKKNPNSQAARRDQNRIAQREFRLRKQQRIRDLEARVEILSGGKDEALSEMRNVLKDLMTENQTLRNMLKGLATFIGDGLGGVLPKLNWDVNDFDAWVNKGETDTAWEGYQARKKQMQQTQGEGAVAGTSSLPGMSGQKRPADDTSLAGQSKKSRPDDGDRRASNGFNSLLSPMPSSSNIYPPDSRGMDRPMFPDMMRGSAGSAMFGGSPPPSSGSQLPYGSVPGNMENYQTQYLGGMTMPPLNQPLHQQPPYDTPSGSSTQARSTPLSGTVPSDDPEALDDDPNKSEAYKLIHYHLENYKRNSNYCLPSSLRPTVGQRAVPHGGVIDSILHPELRDKFIYNRQKYELAECLIDYRREVTIHGDDVLAHSNWEVSEHFFRKYPFLADPVTFGFCNRWRKDRGEPLLHVEDYNASTPA</sequence>
<dbReference type="SUPFAM" id="SSF57959">
    <property type="entry name" value="Leucine zipper domain"/>
    <property type="match status" value="1"/>
</dbReference>
<evidence type="ECO:0000313" key="3">
    <source>
        <dbReference type="EMBL" id="TEB35505.1"/>
    </source>
</evidence>
<feature type="compositionally biased region" description="Polar residues" evidence="1">
    <location>
        <begin position="153"/>
        <end position="169"/>
    </location>
</feature>
<feature type="compositionally biased region" description="Low complexity" evidence="1">
    <location>
        <begin position="235"/>
        <end position="256"/>
    </location>
</feature>
<dbReference type="InterPro" id="IPR021833">
    <property type="entry name" value="DUF3425"/>
</dbReference>
<evidence type="ECO:0000256" key="1">
    <source>
        <dbReference type="SAM" id="MobiDB-lite"/>
    </source>
</evidence>
<feature type="region of interest" description="Disordered" evidence="1">
    <location>
        <begin position="269"/>
        <end position="321"/>
    </location>
</feature>
<dbReference type="PANTHER" id="PTHR38116">
    <property type="entry name" value="CHROMOSOME 7, WHOLE GENOME SHOTGUN SEQUENCE"/>
    <property type="match status" value="1"/>
</dbReference>
<feature type="compositionally biased region" description="Polar residues" evidence="1">
    <location>
        <begin position="292"/>
        <end position="308"/>
    </location>
</feature>
<dbReference type="AlphaFoldDB" id="A0A4Y7TMT4"/>
<gene>
    <name evidence="3" type="ORF">FA13DRAFT_1348509</name>
</gene>
<evidence type="ECO:0000313" key="4">
    <source>
        <dbReference type="Proteomes" id="UP000298030"/>
    </source>
</evidence>
<dbReference type="SMART" id="SM00338">
    <property type="entry name" value="BRLZ"/>
    <property type="match status" value="1"/>
</dbReference>
<feature type="compositionally biased region" description="Basic and acidic residues" evidence="1">
    <location>
        <begin position="1"/>
        <end position="11"/>
    </location>
</feature>
<dbReference type="PROSITE" id="PS00036">
    <property type="entry name" value="BZIP_BASIC"/>
    <property type="match status" value="1"/>
</dbReference>
<comment type="caution">
    <text evidence="3">The sequence shown here is derived from an EMBL/GenBank/DDBJ whole genome shotgun (WGS) entry which is preliminary data.</text>
</comment>
<dbReference type="InterPro" id="IPR004827">
    <property type="entry name" value="bZIP"/>
</dbReference>
<organism evidence="3 4">
    <name type="scientific">Coprinellus micaceus</name>
    <name type="common">Glistening ink-cap mushroom</name>
    <name type="synonym">Coprinus micaceus</name>
    <dbReference type="NCBI Taxonomy" id="71717"/>
    <lineage>
        <taxon>Eukaryota</taxon>
        <taxon>Fungi</taxon>
        <taxon>Dikarya</taxon>
        <taxon>Basidiomycota</taxon>
        <taxon>Agaricomycotina</taxon>
        <taxon>Agaricomycetes</taxon>
        <taxon>Agaricomycetidae</taxon>
        <taxon>Agaricales</taxon>
        <taxon>Agaricineae</taxon>
        <taxon>Psathyrellaceae</taxon>
        <taxon>Coprinellus</taxon>
    </lineage>
</organism>
<feature type="region of interest" description="Disordered" evidence="1">
    <location>
        <begin position="1"/>
        <end position="56"/>
    </location>
</feature>
<feature type="compositionally biased region" description="Basic and acidic residues" evidence="1">
    <location>
        <begin position="190"/>
        <end position="199"/>
    </location>
</feature>
<dbReference type="Pfam" id="PF11905">
    <property type="entry name" value="DUF3425"/>
    <property type="match status" value="1"/>
</dbReference>
<feature type="compositionally biased region" description="Low complexity" evidence="1">
    <location>
        <begin position="277"/>
        <end position="288"/>
    </location>
</feature>
<feature type="domain" description="BZIP" evidence="2">
    <location>
        <begin position="47"/>
        <end position="61"/>
    </location>
</feature>
<dbReference type="EMBL" id="QPFP01000007">
    <property type="protein sequence ID" value="TEB35505.1"/>
    <property type="molecule type" value="Genomic_DNA"/>
</dbReference>
<feature type="region of interest" description="Disordered" evidence="1">
    <location>
        <begin position="148"/>
        <end position="256"/>
    </location>
</feature>
<protein>
    <recommendedName>
        <fullName evidence="2">BZIP domain-containing protein</fullName>
    </recommendedName>
</protein>
<dbReference type="InterPro" id="IPR046347">
    <property type="entry name" value="bZIP_sf"/>
</dbReference>
<name>A0A4Y7TMT4_COPMI</name>
<dbReference type="STRING" id="71717.A0A4Y7TMT4"/>
<feature type="compositionally biased region" description="Low complexity" evidence="1">
    <location>
        <begin position="204"/>
        <end position="215"/>
    </location>
</feature>